<protein>
    <recommendedName>
        <fullName evidence="4">Transmembrane protein</fullName>
    </recommendedName>
</protein>
<sequence length="138" mass="15614">MTDITTLNSILPGRPDAGFEAPASLADTLTPITPKSILDFLFPSRPRHHLKGIDWFAFGLAVGAVVLTLLFVACGIVAATPVLQIRLCKWLARNWVLKHVWKGRRERMLREAENTVRKRKEQLEVRLRQEAQAGGEFW</sequence>
<evidence type="ECO:0000256" key="1">
    <source>
        <dbReference type="SAM" id="Phobius"/>
    </source>
</evidence>
<name>A0A4S2MW29_9PEZI</name>
<feature type="transmembrane region" description="Helical" evidence="1">
    <location>
        <begin position="55"/>
        <end position="83"/>
    </location>
</feature>
<dbReference type="AlphaFoldDB" id="A0A4S2MW29"/>
<dbReference type="Proteomes" id="UP000298138">
    <property type="component" value="Unassembled WGS sequence"/>
</dbReference>
<proteinExistence type="predicted"/>
<keyword evidence="1" id="KW-0472">Membrane</keyword>
<evidence type="ECO:0000313" key="2">
    <source>
        <dbReference type="EMBL" id="TGZ80797.1"/>
    </source>
</evidence>
<keyword evidence="1" id="KW-1133">Transmembrane helix</keyword>
<reference evidence="2 3" key="1">
    <citation type="submission" date="2019-04" db="EMBL/GenBank/DDBJ databases">
        <title>Comparative genomics and transcriptomics to analyze fruiting body development in filamentous ascomycetes.</title>
        <authorList>
            <consortium name="DOE Joint Genome Institute"/>
            <person name="Lutkenhaus R."/>
            <person name="Traeger S."/>
            <person name="Breuer J."/>
            <person name="Kuo A."/>
            <person name="Lipzen A."/>
            <person name="Pangilinan J."/>
            <person name="Dilworth D."/>
            <person name="Sandor L."/>
            <person name="Poggeler S."/>
            <person name="Barry K."/>
            <person name="Grigoriev I.V."/>
            <person name="Nowrousian M."/>
        </authorList>
    </citation>
    <scope>NUCLEOTIDE SEQUENCE [LARGE SCALE GENOMIC DNA]</scope>
    <source>
        <strain evidence="2 3">CBS 389.68</strain>
    </source>
</reference>
<accession>A0A4S2MW29</accession>
<keyword evidence="1" id="KW-0812">Transmembrane</keyword>
<evidence type="ECO:0008006" key="4">
    <source>
        <dbReference type="Google" id="ProtNLM"/>
    </source>
</evidence>
<keyword evidence="3" id="KW-1185">Reference proteome</keyword>
<evidence type="ECO:0000313" key="3">
    <source>
        <dbReference type="Proteomes" id="UP000298138"/>
    </source>
</evidence>
<organism evidence="2 3">
    <name type="scientific">Ascodesmis nigricans</name>
    <dbReference type="NCBI Taxonomy" id="341454"/>
    <lineage>
        <taxon>Eukaryota</taxon>
        <taxon>Fungi</taxon>
        <taxon>Dikarya</taxon>
        <taxon>Ascomycota</taxon>
        <taxon>Pezizomycotina</taxon>
        <taxon>Pezizomycetes</taxon>
        <taxon>Pezizales</taxon>
        <taxon>Ascodesmidaceae</taxon>
        <taxon>Ascodesmis</taxon>
    </lineage>
</organism>
<gene>
    <name evidence="2" type="ORF">EX30DRAFT_341129</name>
</gene>
<dbReference type="EMBL" id="ML220122">
    <property type="protein sequence ID" value="TGZ80797.1"/>
    <property type="molecule type" value="Genomic_DNA"/>
</dbReference>
<dbReference type="InParanoid" id="A0A4S2MW29"/>